<comment type="caution">
    <text evidence="1">The sequence shown here is derived from an EMBL/GenBank/DDBJ whole genome shotgun (WGS) entry which is preliminary data.</text>
</comment>
<dbReference type="AlphaFoldDB" id="A0A135HRN3"/>
<proteinExistence type="predicted"/>
<evidence type="ECO:0000313" key="1">
    <source>
        <dbReference type="EMBL" id="KXF75856.1"/>
    </source>
</evidence>
<dbReference type="Proteomes" id="UP000070107">
    <property type="component" value="Unassembled WGS sequence"/>
</dbReference>
<dbReference type="InterPro" id="IPR041374">
    <property type="entry name" value="BaeRF_family12"/>
</dbReference>
<dbReference type="Pfam" id="PF18856">
    <property type="entry name" value="baeRF_family12"/>
    <property type="match status" value="1"/>
</dbReference>
<keyword evidence="2" id="KW-1185">Reference proteome</keyword>
<dbReference type="EMBL" id="LNTU01000037">
    <property type="protein sequence ID" value="KXF75856.1"/>
    <property type="molecule type" value="Genomic_DNA"/>
</dbReference>
<dbReference type="OrthoDB" id="9812459at2"/>
<gene>
    <name evidence="1" type="ORF">ATN84_18040</name>
</gene>
<sequence length="134" mass="14313">MILPNGAIVAVLDGEKMRILRNKGHEPRIELIELPAPNLEEVSGGSGGRHRSSTANPDIARLAEDDFAAAAAAYLNREALAGSFQHVVIVADPRTLGELRRHFHPTLSGKLVGQIDRDLAKHSAEAIKTAIVAA</sequence>
<name>A0A135HRN3_9HYPH</name>
<organism evidence="1 2">
    <name type="scientific">Paramesorhizobium deserti</name>
    <dbReference type="NCBI Taxonomy" id="1494590"/>
    <lineage>
        <taxon>Bacteria</taxon>
        <taxon>Pseudomonadati</taxon>
        <taxon>Pseudomonadota</taxon>
        <taxon>Alphaproteobacteria</taxon>
        <taxon>Hyphomicrobiales</taxon>
        <taxon>Phyllobacteriaceae</taxon>
        <taxon>Paramesorhizobium</taxon>
    </lineage>
</organism>
<protein>
    <submittedName>
        <fullName evidence="1">Host cell attachment protein</fullName>
    </submittedName>
</protein>
<reference evidence="1 2" key="1">
    <citation type="submission" date="2015-11" db="EMBL/GenBank/DDBJ databases">
        <title>Draft genome sequence of Paramesorhizobium deserti A-3-E, a strain highly resistant to diverse beta-lactam antibiotics.</title>
        <authorList>
            <person name="Lv R."/>
            <person name="Yang X."/>
            <person name="Fang N."/>
            <person name="Guo J."/>
            <person name="Luo X."/>
            <person name="Peng F."/>
            <person name="Yang R."/>
            <person name="Cui Y."/>
            <person name="Fang C."/>
            <person name="Song Y."/>
        </authorList>
    </citation>
    <scope>NUCLEOTIDE SEQUENCE [LARGE SCALE GENOMIC DNA]</scope>
    <source>
        <strain evidence="1 2">A-3-E</strain>
    </source>
</reference>
<accession>A0A135HRN3</accession>
<dbReference type="RefSeq" id="WP_068884163.1">
    <property type="nucleotide sequence ID" value="NZ_LNTU01000037.1"/>
</dbReference>
<evidence type="ECO:0000313" key="2">
    <source>
        <dbReference type="Proteomes" id="UP000070107"/>
    </source>
</evidence>